<gene>
    <name evidence="3" type="ORF">SCF082_LOCUS3251</name>
</gene>
<evidence type="ECO:0000256" key="1">
    <source>
        <dbReference type="ARBA" id="ARBA00022801"/>
    </source>
</evidence>
<dbReference type="PANTHER" id="PTHR21340:SF0">
    <property type="entry name" value="BIS(5'-NUCLEOSYL)-TETRAPHOSPHATASE [ASYMMETRICAL]"/>
    <property type="match status" value="1"/>
</dbReference>
<dbReference type="Pfam" id="PF00293">
    <property type="entry name" value="NUDIX"/>
    <property type="match status" value="1"/>
</dbReference>
<dbReference type="InterPro" id="IPR015797">
    <property type="entry name" value="NUDIX_hydrolase-like_dom_sf"/>
</dbReference>
<feature type="domain" description="Nudix hydrolase" evidence="2">
    <location>
        <begin position="248"/>
        <end position="365"/>
    </location>
</feature>
<dbReference type="EMBL" id="CAXAMM010001661">
    <property type="protein sequence ID" value="CAK8992871.1"/>
    <property type="molecule type" value="Genomic_DNA"/>
</dbReference>
<comment type="caution">
    <text evidence="3">The sequence shown here is derived from an EMBL/GenBank/DDBJ whole genome shotgun (WGS) entry which is preliminary data.</text>
</comment>
<protein>
    <submittedName>
        <fullName evidence="3">Nudix hydrolase domain-containing protein</fullName>
    </submittedName>
</protein>
<feature type="non-terminal residue" evidence="3">
    <location>
        <position position="1"/>
    </location>
</feature>
<dbReference type="CDD" id="cd02883">
    <property type="entry name" value="NUDIX_Hydrolase"/>
    <property type="match status" value="1"/>
</dbReference>
<evidence type="ECO:0000259" key="2">
    <source>
        <dbReference type="PROSITE" id="PS51462"/>
    </source>
</evidence>
<sequence>VARFYDGALFRRISVCESFWEVAPDLADSPAAAWAMSGAFPAELKPLFVECFGVREVVDTAALREGILARVNHGKRAGGSRPGGFGGFGSFSGEHLGSKAVNELGLPEELLRALGGDGRGTSEADALAAAEEALASLRRRSGYGSGSEDEEALVAPALPARSVRCPAAPERRLRRAGHARGRRGDRVPVYRVQRLEMRGLELTRGYVTCQQKACALHIAFARMAIAWRLMLLVTVSAEPERLLTESDASPAHAGCFITNGPKMLVIKLTYDGNKFDIPGGQTDWREPAMRTAERETWEESGYRVSIGQLLATVRNGFRIYRCYLQQQEPGKKPDHEVSSVQWISASEVENYISQHLWRFQEDQAHLYLSWLNKFEGNRRLLIV</sequence>
<evidence type="ECO:0000313" key="4">
    <source>
        <dbReference type="Proteomes" id="UP001642464"/>
    </source>
</evidence>
<organism evidence="3 4">
    <name type="scientific">Durusdinium trenchii</name>
    <dbReference type="NCBI Taxonomy" id="1381693"/>
    <lineage>
        <taxon>Eukaryota</taxon>
        <taxon>Sar</taxon>
        <taxon>Alveolata</taxon>
        <taxon>Dinophyceae</taxon>
        <taxon>Suessiales</taxon>
        <taxon>Symbiodiniaceae</taxon>
        <taxon>Durusdinium</taxon>
    </lineage>
</organism>
<reference evidence="3 4" key="1">
    <citation type="submission" date="2024-02" db="EMBL/GenBank/DDBJ databases">
        <authorList>
            <person name="Chen Y."/>
            <person name="Shah S."/>
            <person name="Dougan E. K."/>
            <person name="Thang M."/>
            <person name="Chan C."/>
        </authorList>
    </citation>
    <scope>NUCLEOTIDE SEQUENCE [LARGE SCALE GENOMIC DNA]</scope>
</reference>
<proteinExistence type="predicted"/>
<dbReference type="PROSITE" id="PS51462">
    <property type="entry name" value="NUDIX"/>
    <property type="match status" value="1"/>
</dbReference>
<accession>A0ABP0HTF0</accession>
<dbReference type="SUPFAM" id="SSF55811">
    <property type="entry name" value="Nudix"/>
    <property type="match status" value="1"/>
</dbReference>
<dbReference type="PROSITE" id="PS00893">
    <property type="entry name" value="NUDIX_BOX"/>
    <property type="match status" value="1"/>
</dbReference>
<dbReference type="InterPro" id="IPR051325">
    <property type="entry name" value="Nudix_hydrolase_domain"/>
</dbReference>
<dbReference type="Gene3D" id="3.90.79.10">
    <property type="entry name" value="Nucleoside Triphosphate Pyrophosphohydrolase"/>
    <property type="match status" value="1"/>
</dbReference>
<keyword evidence="1 3" id="KW-0378">Hydrolase</keyword>
<dbReference type="GO" id="GO:0016787">
    <property type="term" value="F:hydrolase activity"/>
    <property type="evidence" value="ECO:0007669"/>
    <property type="project" value="UniProtKB-KW"/>
</dbReference>
<dbReference type="InterPro" id="IPR020084">
    <property type="entry name" value="NUDIX_hydrolase_CS"/>
</dbReference>
<dbReference type="PANTHER" id="PTHR21340">
    <property type="entry name" value="DIADENOSINE 5,5-P1,P4-TETRAPHOSPHATE PYROPHOSPHOHYDROLASE MUTT"/>
    <property type="match status" value="1"/>
</dbReference>
<evidence type="ECO:0000313" key="3">
    <source>
        <dbReference type="EMBL" id="CAK8992871.1"/>
    </source>
</evidence>
<dbReference type="Proteomes" id="UP001642464">
    <property type="component" value="Unassembled WGS sequence"/>
</dbReference>
<keyword evidence="4" id="KW-1185">Reference proteome</keyword>
<dbReference type="InterPro" id="IPR000086">
    <property type="entry name" value="NUDIX_hydrolase_dom"/>
</dbReference>
<name>A0ABP0HTF0_9DINO</name>